<dbReference type="PROSITE" id="PS00150">
    <property type="entry name" value="ACYLPHOSPHATASE_1"/>
    <property type="match status" value="1"/>
</dbReference>
<comment type="similarity">
    <text evidence="1 5">Belongs to the acylphosphatase family.</text>
</comment>
<protein>
    <recommendedName>
        <fullName evidence="2 4">acylphosphatase</fullName>
        <ecNumber evidence="2 4">3.6.1.7</ecNumber>
    </recommendedName>
</protein>
<dbReference type="Pfam" id="PF00708">
    <property type="entry name" value="Acylphosphatase"/>
    <property type="match status" value="1"/>
</dbReference>
<dbReference type="PRINTS" id="PR00112">
    <property type="entry name" value="ACYLPHPHTASE"/>
</dbReference>
<feature type="active site" evidence="4">
    <location>
        <position position="18"/>
    </location>
</feature>
<evidence type="ECO:0000313" key="7">
    <source>
        <dbReference type="EMBL" id="HGT38961.1"/>
    </source>
</evidence>
<evidence type="ECO:0000256" key="1">
    <source>
        <dbReference type="ARBA" id="ARBA00005614"/>
    </source>
</evidence>
<organism evidence="7">
    <name type="scientific">Schlesneria paludicola</name>
    <dbReference type="NCBI Taxonomy" id="360056"/>
    <lineage>
        <taxon>Bacteria</taxon>
        <taxon>Pseudomonadati</taxon>
        <taxon>Planctomycetota</taxon>
        <taxon>Planctomycetia</taxon>
        <taxon>Planctomycetales</taxon>
        <taxon>Planctomycetaceae</taxon>
        <taxon>Schlesneria</taxon>
    </lineage>
</organism>
<dbReference type="PANTHER" id="PTHR47268:SF4">
    <property type="entry name" value="ACYLPHOSPHATASE"/>
    <property type="match status" value="1"/>
</dbReference>
<keyword evidence="4" id="KW-0378">Hydrolase</keyword>
<feature type="domain" description="Acylphosphatase-like" evidence="6">
    <location>
        <begin position="3"/>
        <end position="89"/>
    </location>
</feature>
<dbReference type="InterPro" id="IPR020456">
    <property type="entry name" value="Acylphosphatase"/>
</dbReference>
<dbReference type="AlphaFoldDB" id="A0A7C4QHJ1"/>
<name>A0A7C4QHJ1_9PLAN</name>
<evidence type="ECO:0000256" key="4">
    <source>
        <dbReference type="PROSITE-ProRule" id="PRU00520"/>
    </source>
</evidence>
<proteinExistence type="inferred from homology"/>
<dbReference type="SUPFAM" id="SSF54975">
    <property type="entry name" value="Acylphosphatase/BLUF domain-like"/>
    <property type="match status" value="1"/>
</dbReference>
<evidence type="ECO:0000259" key="6">
    <source>
        <dbReference type="PROSITE" id="PS51160"/>
    </source>
</evidence>
<accession>A0A7C4QHJ1</accession>
<dbReference type="PANTHER" id="PTHR47268">
    <property type="entry name" value="ACYLPHOSPHATASE"/>
    <property type="match status" value="1"/>
</dbReference>
<comment type="caution">
    <text evidence="7">The sequence shown here is derived from an EMBL/GenBank/DDBJ whole genome shotgun (WGS) entry which is preliminary data.</text>
</comment>
<dbReference type="Gene3D" id="3.30.70.100">
    <property type="match status" value="1"/>
</dbReference>
<evidence type="ECO:0000256" key="3">
    <source>
        <dbReference type="ARBA" id="ARBA00047645"/>
    </source>
</evidence>
<dbReference type="EMBL" id="DSVQ01000012">
    <property type="protein sequence ID" value="HGT38961.1"/>
    <property type="molecule type" value="Genomic_DNA"/>
</dbReference>
<reference evidence="7" key="1">
    <citation type="journal article" date="2020" name="mSystems">
        <title>Genome- and Community-Level Interaction Insights into Carbon Utilization and Element Cycling Functions of Hydrothermarchaeota in Hydrothermal Sediment.</title>
        <authorList>
            <person name="Zhou Z."/>
            <person name="Liu Y."/>
            <person name="Xu W."/>
            <person name="Pan J."/>
            <person name="Luo Z.H."/>
            <person name="Li M."/>
        </authorList>
    </citation>
    <scope>NUCLEOTIDE SEQUENCE [LARGE SCALE GENOMIC DNA]</scope>
    <source>
        <strain evidence="7">SpSt-508</strain>
    </source>
</reference>
<dbReference type="EC" id="3.6.1.7" evidence="2 4"/>
<sequence>MERRRFRVFGRVQGVGFRYTSARLAARFPVTGTVQNLPDGTVQLEVQGVPQDIAAYLASVQDHFAGNITHVETVSLPILPEEAGFSIVR</sequence>
<dbReference type="GO" id="GO:0003998">
    <property type="term" value="F:acylphosphatase activity"/>
    <property type="evidence" value="ECO:0007669"/>
    <property type="project" value="UniProtKB-EC"/>
</dbReference>
<dbReference type="InterPro" id="IPR001792">
    <property type="entry name" value="Acylphosphatase-like_dom"/>
</dbReference>
<dbReference type="InterPro" id="IPR036046">
    <property type="entry name" value="Acylphosphatase-like_dom_sf"/>
</dbReference>
<dbReference type="PROSITE" id="PS51160">
    <property type="entry name" value="ACYLPHOSPHATASE_3"/>
    <property type="match status" value="1"/>
</dbReference>
<dbReference type="InterPro" id="IPR017968">
    <property type="entry name" value="Acylphosphatase_CS"/>
</dbReference>
<evidence type="ECO:0000256" key="5">
    <source>
        <dbReference type="RuleBase" id="RU004168"/>
    </source>
</evidence>
<gene>
    <name evidence="7" type="ORF">ENS64_06820</name>
</gene>
<evidence type="ECO:0000256" key="2">
    <source>
        <dbReference type="ARBA" id="ARBA00012150"/>
    </source>
</evidence>
<feature type="active site" evidence="4">
    <location>
        <position position="36"/>
    </location>
</feature>
<comment type="catalytic activity">
    <reaction evidence="3 4">
        <text>an acyl phosphate + H2O = a carboxylate + phosphate + H(+)</text>
        <dbReference type="Rhea" id="RHEA:14965"/>
        <dbReference type="ChEBI" id="CHEBI:15377"/>
        <dbReference type="ChEBI" id="CHEBI:15378"/>
        <dbReference type="ChEBI" id="CHEBI:29067"/>
        <dbReference type="ChEBI" id="CHEBI:43474"/>
        <dbReference type="ChEBI" id="CHEBI:59918"/>
        <dbReference type="EC" id="3.6.1.7"/>
    </reaction>
</comment>